<dbReference type="EMBL" id="CP014859">
    <property type="protein sequence ID" value="AOS61845.1"/>
    <property type="molecule type" value="Genomic_DNA"/>
</dbReference>
<keyword evidence="3" id="KW-1185">Reference proteome</keyword>
<reference evidence="3" key="1">
    <citation type="submission" date="2016-03" db="EMBL/GenBank/DDBJ databases">
        <title>Complete genome sequence of the type strain Actinoalloteichus hymeniacidonis DSM 45092.</title>
        <authorList>
            <person name="Schaffert L."/>
            <person name="Albersmeier A."/>
            <person name="Winkler A."/>
            <person name="Kalinowski J."/>
            <person name="Zotchev S."/>
            <person name="Ruckert C."/>
        </authorList>
    </citation>
    <scope>NUCLEOTIDE SEQUENCE [LARGE SCALE GENOMIC DNA]</scope>
    <source>
        <strain evidence="3">HPA177(T) (DSM 45092(T))</strain>
    </source>
</reference>
<dbReference type="KEGG" id="ahm:TL08_05085"/>
<evidence type="ECO:0000313" key="2">
    <source>
        <dbReference type="EMBL" id="AOS61845.1"/>
    </source>
</evidence>
<organism evidence="2 3">
    <name type="scientific">Actinoalloteichus hymeniacidonis</name>
    <dbReference type="NCBI Taxonomy" id="340345"/>
    <lineage>
        <taxon>Bacteria</taxon>
        <taxon>Bacillati</taxon>
        <taxon>Actinomycetota</taxon>
        <taxon>Actinomycetes</taxon>
        <taxon>Pseudonocardiales</taxon>
        <taxon>Pseudonocardiaceae</taxon>
        <taxon>Actinoalloteichus</taxon>
    </lineage>
</organism>
<sequence length="130" mass="13944">MAEFSEGDALVLWCAMLPDLRRVAAAGSWSERLERAATRVRDGGAALDACRQFDLVDAAAASEPTRSTDGSGALPIYPTTRSPLSPRTGRGDYRCPRGRCARRDRRNAAGHPPVCALFDDEPMLPTGATP</sequence>
<dbReference type="Proteomes" id="UP000095210">
    <property type="component" value="Chromosome"/>
</dbReference>
<gene>
    <name evidence="2" type="ORF">TL08_05085</name>
</gene>
<protein>
    <submittedName>
        <fullName evidence="2">Uncharacterized protein</fullName>
    </submittedName>
</protein>
<feature type="compositionally biased region" description="Basic residues" evidence="1">
    <location>
        <begin position="96"/>
        <end position="105"/>
    </location>
</feature>
<dbReference type="AlphaFoldDB" id="A0AAC9MX04"/>
<name>A0AAC9MX04_9PSEU</name>
<proteinExistence type="predicted"/>
<dbReference type="RefSeq" id="WP_069846958.1">
    <property type="nucleotide sequence ID" value="NZ_CP014859.1"/>
</dbReference>
<evidence type="ECO:0000313" key="3">
    <source>
        <dbReference type="Proteomes" id="UP000095210"/>
    </source>
</evidence>
<feature type="region of interest" description="Disordered" evidence="1">
    <location>
        <begin position="61"/>
        <end position="130"/>
    </location>
</feature>
<accession>A0AAC9MX04</accession>
<evidence type="ECO:0000256" key="1">
    <source>
        <dbReference type="SAM" id="MobiDB-lite"/>
    </source>
</evidence>